<reference evidence="9 11" key="1">
    <citation type="submission" date="2017-12" db="EMBL/GenBank/DDBJ databases">
        <title>Phylogenetic diversity of female urinary microbiome.</title>
        <authorList>
            <person name="Thomas-White K."/>
            <person name="Wolfe A.J."/>
        </authorList>
    </citation>
    <scope>NUCLEOTIDE SEQUENCE [LARGE SCALE GENOMIC DNA]</scope>
    <source>
        <strain evidence="9 11">UMB0119</strain>
    </source>
</reference>
<keyword evidence="4 7" id="KW-0812">Transmembrane</keyword>
<dbReference type="InterPro" id="IPR035906">
    <property type="entry name" value="MetI-like_sf"/>
</dbReference>
<dbReference type="Proteomes" id="UP000255124">
    <property type="component" value="Unassembled WGS sequence"/>
</dbReference>
<evidence type="ECO:0000256" key="4">
    <source>
        <dbReference type="ARBA" id="ARBA00022692"/>
    </source>
</evidence>
<dbReference type="GO" id="GO:0055085">
    <property type="term" value="P:transmembrane transport"/>
    <property type="evidence" value="ECO:0007669"/>
    <property type="project" value="InterPro"/>
</dbReference>
<name>A0A2I1M562_9FIRM</name>
<dbReference type="PANTHER" id="PTHR43744">
    <property type="entry name" value="ABC TRANSPORTER PERMEASE PROTEIN MG189-RELATED-RELATED"/>
    <property type="match status" value="1"/>
</dbReference>
<evidence type="ECO:0000259" key="8">
    <source>
        <dbReference type="PROSITE" id="PS50928"/>
    </source>
</evidence>
<organism evidence="9 11">
    <name type="scientific">Anaerococcus octavius</name>
    <dbReference type="NCBI Taxonomy" id="54007"/>
    <lineage>
        <taxon>Bacteria</taxon>
        <taxon>Bacillati</taxon>
        <taxon>Bacillota</taxon>
        <taxon>Tissierellia</taxon>
        <taxon>Tissierellales</taxon>
        <taxon>Peptoniphilaceae</taxon>
        <taxon>Anaerococcus</taxon>
    </lineage>
</organism>
<dbReference type="AlphaFoldDB" id="A0A2I1M562"/>
<keyword evidence="11" id="KW-1185">Reference proteome</keyword>
<keyword evidence="6 7" id="KW-0472">Membrane</keyword>
<gene>
    <name evidence="10" type="primary">ycjP_2</name>
    <name evidence="9" type="ORF">CYJ34_08285</name>
    <name evidence="10" type="ORF">NCTC9810_01701</name>
</gene>
<proteinExistence type="inferred from homology"/>
<dbReference type="EMBL" id="UFTA01000002">
    <property type="protein sequence ID" value="SUU93345.1"/>
    <property type="molecule type" value="Genomic_DNA"/>
</dbReference>
<reference evidence="10 12" key="2">
    <citation type="submission" date="2018-06" db="EMBL/GenBank/DDBJ databases">
        <authorList>
            <consortium name="Pathogen Informatics"/>
            <person name="Doyle S."/>
        </authorList>
    </citation>
    <scope>NUCLEOTIDE SEQUENCE [LARGE SCALE GENOMIC DNA]</scope>
    <source>
        <strain evidence="10 12">NCTC9810</strain>
    </source>
</reference>
<keyword evidence="5 7" id="KW-1133">Transmembrane helix</keyword>
<accession>A0A2I1M562</accession>
<dbReference type="EMBL" id="PKGS01000007">
    <property type="protein sequence ID" value="PKZ15275.1"/>
    <property type="molecule type" value="Genomic_DNA"/>
</dbReference>
<feature type="transmembrane region" description="Helical" evidence="7">
    <location>
        <begin position="136"/>
        <end position="153"/>
    </location>
</feature>
<dbReference type="CDD" id="cd06261">
    <property type="entry name" value="TM_PBP2"/>
    <property type="match status" value="1"/>
</dbReference>
<dbReference type="Gene3D" id="1.10.3720.10">
    <property type="entry name" value="MetI-like"/>
    <property type="match status" value="1"/>
</dbReference>
<evidence type="ECO:0000313" key="10">
    <source>
        <dbReference type="EMBL" id="SUU93345.1"/>
    </source>
</evidence>
<keyword evidence="3" id="KW-1003">Cell membrane</keyword>
<dbReference type="RefSeq" id="WP_101540808.1">
    <property type="nucleotide sequence ID" value="NZ_CALTZC010000034.1"/>
</dbReference>
<evidence type="ECO:0000313" key="12">
    <source>
        <dbReference type="Proteomes" id="UP000255124"/>
    </source>
</evidence>
<dbReference type="GO" id="GO:0005886">
    <property type="term" value="C:plasma membrane"/>
    <property type="evidence" value="ECO:0007669"/>
    <property type="project" value="UniProtKB-SubCell"/>
</dbReference>
<evidence type="ECO:0000256" key="7">
    <source>
        <dbReference type="RuleBase" id="RU363032"/>
    </source>
</evidence>
<evidence type="ECO:0000256" key="3">
    <source>
        <dbReference type="ARBA" id="ARBA00022475"/>
    </source>
</evidence>
<dbReference type="OrthoDB" id="9787837at2"/>
<evidence type="ECO:0000256" key="5">
    <source>
        <dbReference type="ARBA" id="ARBA00022989"/>
    </source>
</evidence>
<evidence type="ECO:0000256" key="1">
    <source>
        <dbReference type="ARBA" id="ARBA00004651"/>
    </source>
</evidence>
<evidence type="ECO:0000313" key="11">
    <source>
        <dbReference type="Proteomes" id="UP000234335"/>
    </source>
</evidence>
<feature type="transmembrane region" description="Helical" evidence="7">
    <location>
        <begin position="182"/>
        <end position="200"/>
    </location>
</feature>
<dbReference type="InterPro" id="IPR000515">
    <property type="entry name" value="MetI-like"/>
</dbReference>
<keyword evidence="2 7" id="KW-0813">Transport</keyword>
<feature type="transmembrane region" description="Helical" evidence="7">
    <location>
        <begin position="72"/>
        <end position="96"/>
    </location>
</feature>
<dbReference type="PROSITE" id="PS50928">
    <property type="entry name" value="ABC_TM1"/>
    <property type="match status" value="1"/>
</dbReference>
<dbReference type="Pfam" id="PF00528">
    <property type="entry name" value="BPD_transp_1"/>
    <property type="match status" value="1"/>
</dbReference>
<dbReference type="SUPFAM" id="SSF161098">
    <property type="entry name" value="MetI-like"/>
    <property type="match status" value="1"/>
</dbReference>
<dbReference type="Proteomes" id="UP000234335">
    <property type="component" value="Unassembled WGS sequence"/>
</dbReference>
<feature type="transmembrane region" description="Helical" evidence="7">
    <location>
        <begin position="103"/>
        <end position="124"/>
    </location>
</feature>
<feature type="domain" description="ABC transmembrane type-1" evidence="8">
    <location>
        <begin position="68"/>
        <end position="258"/>
    </location>
</feature>
<comment type="subcellular location">
    <subcellularLocation>
        <location evidence="1 7">Cell membrane</location>
        <topology evidence="1 7">Multi-pass membrane protein</topology>
    </subcellularLocation>
</comment>
<dbReference type="PANTHER" id="PTHR43744:SF8">
    <property type="entry name" value="SN-GLYCEROL-3-PHOSPHATE TRANSPORT SYSTEM PERMEASE PROTEIN UGPE"/>
    <property type="match status" value="1"/>
</dbReference>
<evidence type="ECO:0000313" key="9">
    <source>
        <dbReference type="EMBL" id="PKZ15275.1"/>
    </source>
</evidence>
<comment type="similarity">
    <text evidence="7">Belongs to the binding-protein-dependent transport system permease family.</text>
</comment>
<protein>
    <submittedName>
        <fullName evidence="9">Carbohydrate ABC transporter permease</fullName>
    </submittedName>
    <submittedName>
        <fullName evidence="10">Inner membrane ABC transporter permease protein ycjP</fullName>
    </submittedName>
</protein>
<feature type="transmembrane region" description="Helical" evidence="7">
    <location>
        <begin position="7"/>
        <end position="28"/>
    </location>
</feature>
<evidence type="ECO:0000256" key="2">
    <source>
        <dbReference type="ARBA" id="ARBA00022448"/>
    </source>
</evidence>
<evidence type="ECO:0000256" key="6">
    <source>
        <dbReference type="ARBA" id="ARBA00023136"/>
    </source>
</evidence>
<sequence>MKTKHEWVTHLILLIFVVLMIFPIIFAISNSFKTMQESANNIMGLIPENPTLESFRYVAQRLPIKKIIANSFFIATTVTIFKIITSVLAAYGLVYFDFKGKNVIYFLMLVTMFIPFTVTMVPNYLLISKLGLADKLIGVALPQFADVAGIFLIRQSMRTIPKSLTEAAKMDNVSDFHIMKDIIFPIVLPAVVSSGIMFFINSWNEFVWPTLILKSRDHFTLPLALQMFMSAEGGTDFPIAMAVSVITMSLPIILYLFFQRYIISTYAGSGVK</sequence>
<feature type="transmembrane region" description="Helical" evidence="7">
    <location>
        <begin position="237"/>
        <end position="258"/>
    </location>
</feature>